<evidence type="ECO:0000313" key="2">
    <source>
        <dbReference type="EnsemblMetazoa" id="GAUT030810-PA"/>
    </source>
</evidence>
<evidence type="ECO:0000256" key="1">
    <source>
        <dbReference type="SAM" id="Phobius"/>
    </source>
</evidence>
<reference evidence="2" key="1">
    <citation type="submission" date="2020-05" db="UniProtKB">
        <authorList>
            <consortium name="EnsemblMetazoa"/>
        </authorList>
    </citation>
    <scope>IDENTIFICATION</scope>
    <source>
        <strain evidence="2">TTRI</strain>
    </source>
</reference>
<keyword evidence="3" id="KW-1185">Reference proteome</keyword>
<sequence>MFTKKKQHFHFQFLRPPLKQIVRVVVGVVAAVEDLKDLFFVSVVVFLSALICDINFYMVNIENNSYKNVNVIHERKTADKIEFSSLPSQILLNDTRIRYQYCRLWLWLKNCPLKTIFFNDPMSITKQLDKDL</sequence>
<organism evidence="2 3">
    <name type="scientific">Glossina austeni</name>
    <name type="common">Savannah tsetse fly</name>
    <dbReference type="NCBI Taxonomy" id="7395"/>
    <lineage>
        <taxon>Eukaryota</taxon>
        <taxon>Metazoa</taxon>
        <taxon>Ecdysozoa</taxon>
        <taxon>Arthropoda</taxon>
        <taxon>Hexapoda</taxon>
        <taxon>Insecta</taxon>
        <taxon>Pterygota</taxon>
        <taxon>Neoptera</taxon>
        <taxon>Endopterygota</taxon>
        <taxon>Diptera</taxon>
        <taxon>Brachycera</taxon>
        <taxon>Muscomorpha</taxon>
        <taxon>Hippoboscoidea</taxon>
        <taxon>Glossinidae</taxon>
        <taxon>Glossina</taxon>
    </lineage>
</organism>
<dbReference type="Proteomes" id="UP000078200">
    <property type="component" value="Unassembled WGS sequence"/>
</dbReference>
<keyword evidence="1" id="KW-0812">Transmembrane</keyword>
<feature type="transmembrane region" description="Helical" evidence="1">
    <location>
        <begin position="38"/>
        <end position="58"/>
    </location>
</feature>
<protein>
    <submittedName>
        <fullName evidence="2">Uncharacterized protein</fullName>
    </submittedName>
</protein>
<dbReference type="AlphaFoldDB" id="A0A1A9VA98"/>
<evidence type="ECO:0000313" key="3">
    <source>
        <dbReference type="Proteomes" id="UP000078200"/>
    </source>
</evidence>
<proteinExistence type="predicted"/>
<dbReference type="VEuPathDB" id="VectorBase:GAUT030810"/>
<keyword evidence="1" id="KW-0472">Membrane</keyword>
<keyword evidence="1" id="KW-1133">Transmembrane helix</keyword>
<accession>A0A1A9VA98</accession>
<dbReference type="EnsemblMetazoa" id="GAUT030810-RA">
    <property type="protein sequence ID" value="GAUT030810-PA"/>
    <property type="gene ID" value="GAUT030810"/>
</dbReference>
<name>A0A1A9VA98_GLOAU</name>